<evidence type="ECO:0008006" key="5">
    <source>
        <dbReference type="Google" id="ProtNLM"/>
    </source>
</evidence>
<accession>A0A1S2VB89</accession>
<proteinExistence type="predicted"/>
<dbReference type="SUPFAM" id="SSF52058">
    <property type="entry name" value="L domain-like"/>
    <property type="match status" value="1"/>
</dbReference>
<gene>
    <name evidence="3" type="ORF">BLX24_26970</name>
</gene>
<dbReference type="AlphaFoldDB" id="A0A1S2VB89"/>
<evidence type="ECO:0000256" key="1">
    <source>
        <dbReference type="ARBA" id="ARBA00022614"/>
    </source>
</evidence>
<dbReference type="Gene3D" id="3.80.10.10">
    <property type="entry name" value="Ribonuclease Inhibitor"/>
    <property type="match status" value="1"/>
</dbReference>
<comment type="caution">
    <text evidence="3">The sequence shown here is derived from an EMBL/GenBank/DDBJ whole genome shotgun (WGS) entry which is preliminary data.</text>
</comment>
<protein>
    <recommendedName>
        <fullName evidence="5">Leucine-rich repeat domain-containing protein</fullName>
    </recommendedName>
</protein>
<dbReference type="EMBL" id="MORL01000030">
    <property type="protein sequence ID" value="OIN55994.1"/>
    <property type="molecule type" value="Genomic_DNA"/>
</dbReference>
<dbReference type="SMART" id="SM00365">
    <property type="entry name" value="LRR_SD22"/>
    <property type="match status" value="2"/>
</dbReference>
<dbReference type="OrthoDB" id="1490745at2"/>
<keyword evidence="4" id="KW-1185">Reference proteome</keyword>
<organism evidence="3 4">
    <name type="scientific">Arsenicibacter rosenii</name>
    <dbReference type="NCBI Taxonomy" id="1750698"/>
    <lineage>
        <taxon>Bacteria</taxon>
        <taxon>Pseudomonadati</taxon>
        <taxon>Bacteroidota</taxon>
        <taxon>Cytophagia</taxon>
        <taxon>Cytophagales</taxon>
        <taxon>Spirosomataceae</taxon>
        <taxon>Arsenicibacter</taxon>
    </lineage>
</organism>
<dbReference type="Proteomes" id="UP000181790">
    <property type="component" value="Unassembled WGS sequence"/>
</dbReference>
<sequence length="205" mass="23167">MDTIKPCPPIADTFAKRYMWWTNLTPSWRAAFQQVLSIHGSSPSDEELCRIWQAPALRFAGPRAMYPNMNFELTDCSGLAGLTNLDILVVINHRVESIAELSTLTDLKGLFVNNNALTSLAGIESMSQLEQLYAHINKLQSLTPVRKLTRLRELYVSFNALNSLEGLTSSHTKQLKRLVCLPNDELPDREVIRVEQRLGIRCQRG</sequence>
<dbReference type="InterPro" id="IPR001611">
    <property type="entry name" value="Leu-rich_rpt"/>
</dbReference>
<evidence type="ECO:0000313" key="3">
    <source>
        <dbReference type="EMBL" id="OIN55994.1"/>
    </source>
</evidence>
<keyword evidence="2" id="KW-0677">Repeat</keyword>
<dbReference type="RefSeq" id="WP_071506349.1">
    <property type="nucleotide sequence ID" value="NZ_MORL01000030.1"/>
</dbReference>
<dbReference type="PANTHER" id="PTHR46652:SF3">
    <property type="entry name" value="LEUCINE-RICH REPEAT-CONTAINING PROTEIN 9"/>
    <property type="match status" value="1"/>
</dbReference>
<dbReference type="PROSITE" id="PS51450">
    <property type="entry name" value="LRR"/>
    <property type="match status" value="1"/>
</dbReference>
<keyword evidence="1" id="KW-0433">Leucine-rich repeat</keyword>
<name>A0A1S2VB89_9BACT</name>
<dbReference type="InterPro" id="IPR032675">
    <property type="entry name" value="LRR_dom_sf"/>
</dbReference>
<dbReference type="PANTHER" id="PTHR46652">
    <property type="entry name" value="LEUCINE-RICH REPEAT AND IQ DOMAIN-CONTAINING PROTEIN 1-RELATED"/>
    <property type="match status" value="1"/>
</dbReference>
<reference evidence="3 4" key="1">
    <citation type="submission" date="2016-10" db="EMBL/GenBank/DDBJ databases">
        <title>Arsenicibacter rosenii gen. nov., sp. nov., an efficient arsenic-methylating bacterium isolated from an arsenic-contaminated paddy soil.</title>
        <authorList>
            <person name="Huang K."/>
        </authorList>
    </citation>
    <scope>NUCLEOTIDE SEQUENCE [LARGE SCALE GENOMIC DNA]</scope>
    <source>
        <strain evidence="3 4">SM-1</strain>
    </source>
</reference>
<evidence type="ECO:0000256" key="2">
    <source>
        <dbReference type="ARBA" id="ARBA00022737"/>
    </source>
</evidence>
<evidence type="ECO:0000313" key="4">
    <source>
        <dbReference type="Proteomes" id="UP000181790"/>
    </source>
</evidence>
<dbReference type="InterPro" id="IPR050836">
    <property type="entry name" value="SDS22/Internalin_LRR"/>
</dbReference>